<dbReference type="Pfam" id="PF01321">
    <property type="entry name" value="Creatinase_N"/>
    <property type="match status" value="1"/>
</dbReference>
<dbReference type="PATRIC" id="fig|471514.4.peg.2643"/>
<evidence type="ECO:0000256" key="3">
    <source>
        <dbReference type="RuleBase" id="RU000590"/>
    </source>
</evidence>
<proteinExistence type="inferred from homology"/>
<dbReference type="InterPro" id="IPR036005">
    <property type="entry name" value="Creatinase/aminopeptidase-like"/>
</dbReference>
<dbReference type="InterPro" id="IPR000587">
    <property type="entry name" value="Creatinase_N"/>
</dbReference>
<dbReference type="InterPro" id="IPR001131">
    <property type="entry name" value="Peptidase_M24B_aminopep-P_CS"/>
</dbReference>
<dbReference type="SUPFAM" id="SSF55920">
    <property type="entry name" value="Creatinase/aminopeptidase"/>
    <property type="match status" value="1"/>
</dbReference>
<evidence type="ECO:0008006" key="8">
    <source>
        <dbReference type="Google" id="ProtNLM"/>
    </source>
</evidence>
<dbReference type="Gene3D" id="3.40.350.10">
    <property type="entry name" value="Creatinase/prolidase N-terminal domain"/>
    <property type="match status" value="1"/>
</dbReference>
<dbReference type="GO" id="GO:0046872">
    <property type="term" value="F:metal ion binding"/>
    <property type="evidence" value="ECO:0007669"/>
    <property type="project" value="UniProtKB-KW"/>
</dbReference>
<dbReference type="EMBL" id="LJCO01000047">
    <property type="protein sequence ID" value="KPV43648.1"/>
    <property type="molecule type" value="Genomic_DNA"/>
</dbReference>
<keyword evidence="7" id="KW-1185">Reference proteome</keyword>
<keyword evidence="1 3" id="KW-0479">Metal-binding</keyword>
<sequence length="364" mass="38954">MQQELASEGLDAVIVTSPANLFYFAGVWLEVGERATALVIRHNADPLWIVHAMFATEAAQSQVQKSLWKDGEQPFDRIAEAIGSGSRFAVDGDWEARHVLSLIAAVRKLSSSAGESPLPVAADSIVSQLRARKDQVELDKLQRASDRADEVVGKLKGAIQTGSTELELAKRLAQLWEDSGSEGMSFPPIVAIGANGAAPHHEPDGTEISSQTATTVIVDTGGFYDRYVSDITRTFVVGEPTDEIREVYDLVLAANLAGIAAAKPGVSLSDVDAAARAVIEAGGYGEYFTHRTGHGVGVSIHEAPFVVAGNEMKLEVGMVMSIEPGIYLPGKFGVRIEDLIVIEEDGARPLNQAPKQLEEVTIRV</sequence>
<dbReference type="PROSITE" id="PS00491">
    <property type="entry name" value="PROLINE_PEPTIDASE"/>
    <property type="match status" value="1"/>
</dbReference>
<dbReference type="STRING" id="471514.AN477_11465"/>
<reference evidence="6 7" key="1">
    <citation type="submission" date="2015-09" db="EMBL/GenBank/DDBJ databases">
        <title>Draft genome sequence of Alicyclobacillus ferrooxydans DSM 22381.</title>
        <authorList>
            <person name="Hemp J."/>
        </authorList>
    </citation>
    <scope>NUCLEOTIDE SEQUENCE [LARGE SCALE GENOMIC DNA]</scope>
    <source>
        <strain evidence="6 7">TC-34</strain>
    </source>
</reference>
<dbReference type="Pfam" id="PF00557">
    <property type="entry name" value="Peptidase_M24"/>
    <property type="match status" value="1"/>
</dbReference>
<evidence type="ECO:0000259" key="4">
    <source>
        <dbReference type="Pfam" id="PF00557"/>
    </source>
</evidence>
<protein>
    <recommendedName>
        <fullName evidence="8">Peptidase M24</fullName>
    </recommendedName>
</protein>
<comment type="caution">
    <text evidence="6">The sequence shown here is derived from an EMBL/GenBank/DDBJ whole genome shotgun (WGS) entry which is preliminary data.</text>
</comment>
<dbReference type="InterPro" id="IPR000994">
    <property type="entry name" value="Pept_M24"/>
</dbReference>
<evidence type="ECO:0000313" key="7">
    <source>
        <dbReference type="Proteomes" id="UP000050482"/>
    </source>
</evidence>
<dbReference type="OrthoDB" id="9806388at2"/>
<dbReference type="PANTHER" id="PTHR46112">
    <property type="entry name" value="AMINOPEPTIDASE"/>
    <property type="match status" value="1"/>
</dbReference>
<accession>A0A0P9CKW5</accession>
<feature type="domain" description="Creatinase N-terminal" evidence="5">
    <location>
        <begin position="2"/>
        <end position="106"/>
    </location>
</feature>
<evidence type="ECO:0000313" key="6">
    <source>
        <dbReference type="EMBL" id="KPV43648.1"/>
    </source>
</evidence>
<evidence type="ECO:0000259" key="5">
    <source>
        <dbReference type="Pfam" id="PF01321"/>
    </source>
</evidence>
<dbReference type="PANTHER" id="PTHR46112:SF3">
    <property type="entry name" value="AMINOPEPTIDASE YPDF"/>
    <property type="match status" value="1"/>
</dbReference>
<gene>
    <name evidence="6" type="ORF">AN477_11465</name>
</gene>
<dbReference type="Gene3D" id="3.90.230.10">
    <property type="entry name" value="Creatinase/methionine aminopeptidase superfamily"/>
    <property type="match status" value="1"/>
</dbReference>
<evidence type="ECO:0000256" key="2">
    <source>
        <dbReference type="ARBA" id="ARBA00022801"/>
    </source>
</evidence>
<organism evidence="6 7">
    <name type="scientific">Alicyclobacillus ferrooxydans</name>
    <dbReference type="NCBI Taxonomy" id="471514"/>
    <lineage>
        <taxon>Bacteria</taxon>
        <taxon>Bacillati</taxon>
        <taxon>Bacillota</taxon>
        <taxon>Bacilli</taxon>
        <taxon>Bacillales</taxon>
        <taxon>Alicyclobacillaceae</taxon>
        <taxon>Alicyclobacillus</taxon>
    </lineage>
</organism>
<dbReference type="InterPro" id="IPR029149">
    <property type="entry name" value="Creatin/AminoP/Spt16_N"/>
</dbReference>
<comment type="similarity">
    <text evidence="3">Belongs to the peptidase M24B family.</text>
</comment>
<dbReference type="GO" id="GO:0016787">
    <property type="term" value="F:hydrolase activity"/>
    <property type="evidence" value="ECO:0007669"/>
    <property type="project" value="UniProtKB-KW"/>
</dbReference>
<name>A0A0P9CKW5_9BACL</name>
<keyword evidence="2" id="KW-0378">Hydrolase</keyword>
<dbReference type="InterPro" id="IPR050659">
    <property type="entry name" value="Peptidase_M24B"/>
</dbReference>
<dbReference type="AlphaFoldDB" id="A0A0P9CKW5"/>
<dbReference type="CDD" id="cd01092">
    <property type="entry name" value="APP-like"/>
    <property type="match status" value="1"/>
</dbReference>
<evidence type="ECO:0000256" key="1">
    <source>
        <dbReference type="ARBA" id="ARBA00022723"/>
    </source>
</evidence>
<feature type="domain" description="Peptidase M24" evidence="4">
    <location>
        <begin position="140"/>
        <end position="344"/>
    </location>
</feature>
<dbReference type="SUPFAM" id="SSF53092">
    <property type="entry name" value="Creatinase/prolidase N-terminal domain"/>
    <property type="match status" value="1"/>
</dbReference>
<dbReference type="Proteomes" id="UP000050482">
    <property type="component" value="Unassembled WGS sequence"/>
</dbReference>